<keyword evidence="1" id="KW-0472">Membrane</keyword>
<proteinExistence type="predicted"/>
<accession>A0A369WDB2</accession>
<evidence type="ECO:0000313" key="2">
    <source>
        <dbReference type="EMBL" id="RDE19742.1"/>
    </source>
</evidence>
<dbReference type="OrthoDB" id="9843528at2"/>
<evidence type="ECO:0000313" key="3">
    <source>
        <dbReference type="Proteomes" id="UP000253769"/>
    </source>
</evidence>
<evidence type="ECO:0000256" key="1">
    <source>
        <dbReference type="SAM" id="Phobius"/>
    </source>
</evidence>
<dbReference type="RefSeq" id="WP_114696087.1">
    <property type="nucleotide sequence ID" value="NZ_QQOH01000003.1"/>
</dbReference>
<gene>
    <name evidence="2" type="ORF">DV711_12755</name>
</gene>
<protein>
    <submittedName>
        <fullName evidence="2">Uncharacterized protein</fullName>
    </submittedName>
</protein>
<keyword evidence="1" id="KW-1133">Transmembrane helix</keyword>
<keyword evidence="1" id="KW-0812">Transmembrane</keyword>
<dbReference type="AlphaFoldDB" id="A0A369WDB2"/>
<reference evidence="2 3" key="1">
    <citation type="submission" date="2018-07" db="EMBL/GenBank/DDBJ databases">
        <title>Motiliproteus coralliicola sp. nov., a bacterium isolated from Coral.</title>
        <authorList>
            <person name="Wang G."/>
        </authorList>
    </citation>
    <scope>NUCLEOTIDE SEQUENCE [LARGE SCALE GENOMIC DNA]</scope>
    <source>
        <strain evidence="2 3">C34</strain>
    </source>
</reference>
<comment type="caution">
    <text evidence="2">The sequence shown here is derived from an EMBL/GenBank/DDBJ whole genome shotgun (WGS) entry which is preliminary data.</text>
</comment>
<organism evidence="2 3">
    <name type="scientific">Motiliproteus coralliicola</name>
    <dbReference type="NCBI Taxonomy" id="2283196"/>
    <lineage>
        <taxon>Bacteria</taxon>
        <taxon>Pseudomonadati</taxon>
        <taxon>Pseudomonadota</taxon>
        <taxon>Gammaproteobacteria</taxon>
        <taxon>Oceanospirillales</taxon>
        <taxon>Oceanospirillaceae</taxon>
        <taxon>Motiliproteus</taxon>
    </lineage>
</organism>
<feature type="transmembrane region" description="Helical" evidence="1">
    <location>
        <begin position="301"/>
        <end position="319"/>
    </location>
</feature>
<sequence>MDTKVGLFFLLNTDKAKAPADFGMNLPVSSVAPLYESLEENCRFTKVNYPDCTVYGLSYFSKPYQTDIMVVVRDMDSIGRKHLETQCAFQISEMLSLNEPVHYGEYLHQAIWMPRGLQKQEFLNTLTHASGDPEPNLDGVTRKYTGSNWSMNYHRGFIFGGKQEACFARSLALYGLGLAYHFQLNSMINRLSQMTSLGGDQLNRAQLEVQRFCAQYLFDNPVRSRHHEQYENYQLIVKTLDLQTLEQQLRKKLQDLQRLAELKSGRESIEGGLGLAAESRPVPEARNGNGDQAGGRGGTKLVLAALLGVVVAAAGLAYSDSLLAWFRGLGG</sequence>
<name>A0A369WDB2_9GAMM</name>
<keyword evidence="3" id="KW-1185">Reference proteome</keyword>
<dbReference type="Proteomes" id="UP000253769">
    <property type="component" value="Unassembled WGS sequence"/>
</dbReference>
<dbReference type="EMBL" id="QQOH01000003">
    <property type="protein sequence ID" value="RDE19742.1"/>
    <property type="molecule type" value="Genomic_DNA"/>
</dbReference>